<dbReference type="OrthoDB" id="1877256at2"/>
<dbReference type="GO" id="GO:0003700">
    <property type="term" value="F:DNA-binding transcription factor activity"/>
    <property type="evidence" value="ECO:0007669"/>
    <property type="project" value="InterPro"/>
</dbReference>
<evidence type="ECO:0000313" key="8">
    <source>
        <dbReference type="Proteomes" id="UP000249260"/>
    </source>
</evidence>
<name>A0A328U164_9BACL</name>
<evidence type="ECO:0000256" key="1">
    <source>
        <dbReference type="ARBA" id="ARBA00023015"/>
    </source>
</evidence>
<gene>
    <name evidence="7" type="ORF">DL346_26165</name>
</gene>
<keyword evidence="4" id="KW-1133">Transmembrane helix</keyword>
<dbReference type="InterPro" id="IPR000160">
    <property type="entry name" value="GGDEF_dom"/>
</dbReference>
<accession>A0A328U164</accession>
<dbReference type="Gene3D" id="1.10.10.60">
    <property type="entry name" value="Homeodomain-like"/>
    <property type="match status" value="2"/>
</dbReference>
<proteinExistence type="predicted"/>
<keyword evidence="8" id="KW-1185">Reference proteome</keyword>
<dbReference type="InterPro" id="IPR009057">
    <property type="entry name" value="Homeodomain-like_sf"/>
</dbReference>
<keyword evidence="4" id="KW-0472">Membrane</keyword>
<reference evidence="7 8" key="1">
    <citation type="submission" date="2018-06" db="EMBL/GenBank/DDBJ databases">
        <title>Paenibacillus montanisoli sp. nov., isolated from mountain area soil.</title>
        <authorList>
            <person name="Wu M."/>
        </authorList>
    </citation>
    <scope>NUCLEOTIDE SEQUENCE [LARGE SCALE GENOMIC DNA]</scope>
    <source>
        <strain evidence="7 8">RA17</strain>
    </source>
</reference>
<dbReference type="EMBL" id="QLUW01000006">
    <property type="protein sequence ID" value="RAP73746.1"/>
    <property type="molecule type" value="Genomic_DNA"/>
</dbReference>
<dbReference type="PANTHER" id="PTHR43280:SF10">
    <property type="entry name" value="REGULATORY PROTEIN POCR"/>
    <property type="match status" value="1"/>
</dbReference>
<keyword evidence="1" id="KW-0805">Transcription regulation</keyword>
<keyword evidence="4" id="KW-0812">Transmembrane</keyword>
<keyword evidence="2" id="KW-0238">DNA-binding</keyword>
<dbReference type="PROSITE" id="PS00041">
    <property type="entry name" value="HTH_ARAC_FAMILY_1"/>
    <property type="match status" value="1"/>
</dbReference>
<organism evidence="7 8">
    <name type="scientific">Paenibacillus montanisoli</name>
    <dbReference type="NCBI Taxonomy" id="2081970"/>
    <lineage>
        <taxon>Bacteria</taxon>
        <taxon>Bacillati</taxon>
        <taxon>Bacillota</taxon>
        <taxon>Bacilli</taxon>
        <taxon>Bacillales</taxon>
        <taxon>Paenibacillaceae</taxon>
        <taxon>Paenibacillus</taxon>
    </lineage>
</organism>
<evidence type="ECO:0000256" key="2">
    <source>
        <dbReference type="ARBA" id="ARBA00023125"/>
    </source>
</evidence>
<feature type="domain" description="HTH araC/xylS-type" evidence="5">
    <location>
        <begin position="656"/>
        <end position="755"/>
    </location>
</feature>
<comment type="caution">
    <text evidence="7">The sequence shown here is derived from an EMBL/GenBank/DDBJ whole genome shotgun (WGS) entry which is preliminary data.</text>
</comment>
<dbReference type="PROSITE" id="PS01124">
    <property type="entry name" value="HTH_ARAC_FAMILY_2"/>
    <property type="match status" value="1"/>
</dbReference>
<dbReference type="InterPro" id="IPR018062">
    <property type="entry name" value="HTH_AraC-typ_CS"/>
</dbReference>
<dbReference type="InterPro" id="IPR020449">
    <property type="entry name" value="Tscrpt_reg_AraC-type_HTH"/>
</dbReference>
<feature type="domain" description="GGDEF" evidence="6">
    <location>
        <begin position="399"/>
        <end position="529"/>
    </location>
</feature>
<sequence length="755" mass="88283">MLTTITFREMFRRIRMKRNGYRKLLFSYVPILIFVVSVLFLVFFGTIYELTRKQTVKANDMFAQHVLQNLNYNLRMIDQLMIKEILTNEKFSAFFDPSHKDDTYLSYQVNEKLKDFIGTVPMVHSVYLYRTYDHKVLSSNIFIPLDSYGDREFIRHAASGAKSAYPWTDPRPFNEFKNEQSRRVVSLVKRVPLLSGSQGLIVVNVATDTLEKLFKEMSQSDISLLYLADSQDQWIRGDMSVAAQLGTKPWKELRESSVAMSELSGWRVHVGIKDSGVLGMFRALSYSWIVLGLIGIIIGAMWLVRTSRNHYRPLEAVLSRVQQFTHKSDWNGKEDEYRYIGSAIDRLLERSSLLEKQAKESSIYRTRILFTEVMEGLRLLTDQDWQREAASLGWPETKGRMTVALLEIDKLKGFQEKYSSKDQYLLKFVLQDVLKEMAQEQGLHVWAEWLTNTELGVLISVGDNGEETINNWLETLRQWVDANLEFTVTIGLGGTIRDITDLSLCRDEAAQALRYKTTLGMNRIIVYADLHQRMEHRVYEQHQVIKQLAEQYRLMNAAWQDQLKKLDMHLNGELFERSEIVDIIHFLLYQFGREMQELSTEYRDIWRQDAQTEITALLDRFETVDELINELEEILSRIYRRIESVRSQRNVFSIVQEVKSYVERNYADPSLSLVQLSDQYEIGATQLSRLFKEEVGEKLVDYLTKVRMEQAKRLLLETKKPVQDIALDVGYTHSFSFIRSFKKYVGRTPGEYRKE</sequence>
<dbReference type="PRINTS" id="PR00032">
    <property type="entry name" value="HTHARAC"/>
</dbReference>
<dbReference type="InterPro" id="IPR041522">
    <property type="entry name" value="CdaR_GGDEF"/>
</dbReference>
<evidence type="ECO:0000313" key="7">
    <source>
        <dbReference type="EMBL" id="RAP73746.1"/>
    </source>
</evidence>
<feature type="transmembrane region" description="Helical" evidence="4">
    <location>
        <begin position="283"/>
        <end position="304"/>
    </location>
</feature>
<dbReference type="PROSITE" id="PS50887">
    <property type="entry name" value="GGDEF"/>
    <property type="match status" value="1"/>
</dbReference>
<evidence type="ECO:0000256" key="4">
    <source>
        <dbReference type="SAM" id="Phobius"/>
    </source>
</evidence>
<dbReference type="GO" id="GO:0043565">
    <property type="term" value="F:sequence-specific DNA binding"/>
    <property type="evidence" value="ECO:0007669"/>
    <property type="project" value="InterPro"/>
</dbReference>
<dbReference type="AlphaFoldDB" id="A0A328U164"/>
<feature type="transmembrane region" description="Helical" evidence="4">
    <location>
        <begin position="21"/>
        <end position="48"/>
    </location>
</feature>
<evidence type="ECO:0000256" key="3">
    <source>
        <dbReference type="ARBA" id="ARBA00023163"/>
    </source>
</evidence>
<protein>
    <recommendedName>
        <fullName evidence="9">HTH araC/xylS-type domain-containing protein</fullName>
    </recommendedName>
</protein>
<dbReference type="Proteomes" id="UP000249260">
    <property type="component" value="Unassembled WGS sequence"/>
</dbReference>
<dbReference type="SUPFAM" id="SSF46689">
    <property type="entry name" value="Homeodomain-like"/>
    <property type="match status" value="1"/>
</dbReference>
<dbReference type="InterPro" id="IPR018060">
    <property type="entry name" value="HTH_AraC"/>
</dbReference>
<dbReference type="Pfam" id="PF17853">
    <property type="entry name" value="GGDEF_2"/>
    <property type="match status" value="1"/>
</dbReference>
<evidence type="ECO:0008006" key="9">
    <source>
        <dbReference type="Google" id="ProtNLM"/>
    </source>
</evidence>
<dbReference type="PANTHER" id="PTHR43280">
    <property type="entry name" value="ARAC-FAMILY TRANSCRIPTIONAL REGULATOR"/>
    <property type="match status" value="1"/>
</dbReference>
<evidence type="ECO:0000259" key="6">
    <source>
        <dbReference type="PROSITE" id="PS50887"/>
    </source>
</evidence>
<dbReference type="Pfam" id="PF12833">
    <property type="entry name" value="HTH_18"/>
    <property type="match status" value="1"/>
</dbReference>
<keyword evidence="3" id="KW-0804">Transcription</keyword>
<evidence type="ECO:0000259" key="5">
    <source>
        <dbReference type="PROSITE" id="PS01124"/>
    </source>
</evidence>
<dbReference type="SMART" id="SM00342">
    <property type="entry name" value="HTH_ARAC"/>
    <property type="match status" value="1"/>
</dbReference>